<feature type="transmembrane region" description="Helical" evidence="11">
    <location>
        <begin position="457"/>
        <end position="486"/>
    </location>
</feature>
<dbReference type="GO" id="GO:0008237">
    <property type="term" value="F:metallopeptidase activity"/>
    <property type="evidence" value="ECO:0007669"/>
    <property type="project" value="UniProtKB-KW"/>
</dbReference>
<dbReference type="InterPro" id="IPR008915">
    <property type="entry name" value="Peptidase_M50"/>
</dbReference>
<dbReference type="EMBL" id="JBHPBY010000089">
    <property type="protein sequence ID" value="MFC1850285.1"/>
    <property type="molecule type" value="Genomic_DNA"/>
</dbReference>
<dbReference type="Proteomes" id="UP001594351">
    <property type="component" value="Unassembled WGS sequence"/>
</dbReference>
<feature type="domain" description="Peptidase M50" evidence="12">
    <location>
        <begin position="6"/>
        <end position="512"/>
    </location>
</feature>
<evidence type="ECO:0000256" key="5">
    <source>
        <dbReference type="ARBA" id="ARBA00022692"/>
    </source>
</evidence>
<sequence length="532" mass="59918">MLLIEIILFFGILIFVHELGHFIVAKMVGVRVEAFSLGFGPRLIGFKKGDTDYRVSAIPLGGYVKMAGQFDIPDEDEMQSLTGEPWEFPSKTWWQRMLIASAGSIMNIVLALVIFVLVAYLWGYPVYHSEVKIGVIDEDMPEYQVFQRSDVVEKANGKILESWDSFHNLLTRSPDQTVTCQVKRNKKTINLSLTPKGQQVDEEGTKIGRVGISPFMKPLVGKVHEDYPAAEARLPLLPGDEIIAIGDRKIEQWTEMRAIVAKKAEQPLAFRIIRRKPFQLKFLAQKEMDKLEHIGLTMDETKSITAVIDKSEAFNTGFLVGDKIQTVTTTPLPFWKRMLYKIKGSNVHQVMTVTVLREQPFISILKPFANPFSGEGYIGITHDSRNTFVEVGREKVGLLTSVKLGAESTWFWSQIIFVTIKKLIVREVSMDNLAGPVGITQMIGQQAKSGFKDLLEFLAILSVNLGIINFFPIPVLDGGLMVVLLVEGIRRKPLTIRLQILLQQVGLLILVPLIIYVTYNDIARYLEKILTP</sequence>
<comment type="similarity">
    <text evidence="3">Belongs to the peptidase M50B family.</text>
</comment>
<dbReference type="Pfam" id="PF02163">
    <property type="entry name" value="Peptidase_M50"/>
    <property type="match status" value="1"/>
</dbReference>
<evidence type="ECO:0000256" key="6">
    <source>
        <dbReference type="ARBA" id="ARBA00022801"/>
    </source>
</evidence>
<evidence type="ECO:0000256" key="4">
    <source>
        <dbReference type="ARBA" id="ARBA00022670"/>
    </source>
</evidence>
<keyword evidence="9 13" id="KW-0482">Metalloprotease</keyword>
<evidence type="ECO:0000256" key="3">
    <source>
        <dbReference type="ARBA" id="ARBA00007931"/>
    </source>
</evidence>
<evidence type="ECO:0000256" key="2">
    <source>
        <dbReference type="ARBA" id="ARBA00004141"/>
    </source>
</evidence>
<comment type="cofactor">
    <cofactor evidence="1">
        <name>Zn(2+)</name>
        <dbReference type="ChEBI" id="CHEBI:29105"/>
    </cofactor>
</comment>
<evidence type="ECO:0000256" key="11">
    <source>
        <dbReference type="SAM" id="Phobius"/>
    </source>
</evidence>
<dbReference type="InterPro" id="IPR004387">
    <property type="entry name" value="Pept_M50_Zn"/>
</dbReference>
<keyword evidence="8 11" id="KW-1133">Transmembrane helix</keyword>
<dbReference type="PANTHER" id="PTHR42837">
    <property type="entry name" value="REGULATOR OF SIGMA-E PROTEASE RSEP"/>
    <property type="match status" value="1"/>
</dbReference>
<dbReference type="InterPro" id="IPR036034">
    <property type="entry name" value="PDZ_sf"/>
</dbReference>
<dbReference type="NCBIfam" id="TIGR00054">
    <property type="entry name" value="RIP metalloprotease RseP"/>
    <property type="match status" value="1"/>
</dbReference>
<keyword evidence="5 11" id="KW-0812">Transmembrane</keyword>
<comment type="caution">
    <text evidence="13">The sequence shown here is derived from an EMBL/GenBank/DDBJ whole genome shotgun (WGS) entry which is preliminary data.</text>
</comment>
<comment type="subcellular location">
    <subcellularLocation>
        <location evidence="2">Membrane</location>
        <topology evidence="2">Multi-pass membrane protein</topology>
    </subcellularLocation>
</comment>
<evidence type="ECO:0000313" key="13">
    <source>
        <dbReference type="EMBL" id="MFC1850285.1"/>
    </source>
</evidence>
<proteinExistence type="inferred from homology"/>
<evidence type="ECO:0000313" key="14">
    <source>
        <dbReference type="Proteomes" id="UP001594351"/>
    </source>
</evidence>
<reference evidence="13 14" key="1">
    <citation type="submission" date="2024-09" db="EMBL/GenBank/DDBJ databases">
        <title>Laminarin stimulates single cell rates of sulfate reduction while oxygen inhibits transcriptomic activity in coastal marine sediment.</title>
        <authorList>
            <person name="Lindsay M."/>
            <person name="Orcutt B."/>
            <person name="Emerson D."/>
            <person name="Stepanauskas R."/>
            <person name="D'Angelo T."/>
        </authorList>
    </citation>
    <scope>NUCLEOTIDE SEQUENCE [LARGE SCALE GENOMIC DNA]</scope>
    <source>
        <strain evidence="13">SAG AM-311-K15</strain>
    </source>
</reference>
<gene>
    <name evidence="13" type="primary">rseP</name>
    <name evidence="13" type="ORF">ACFL27_08850</name>
</gene>
<protein>
    <submittedName>
        <fullName evidence="13">RIP metalloprotease RseP</fullName>
    </submittedName>
</protein>
<dbReference type="SUPFAM" id="SSF50156">
    <property type="entry name" value="PDZ domain-like"/>
    <property type="match status" value="3"/>
</dbReference>
<evidence type="ECO:0000256" key="7">
    <source>
        <dbReference type="ARBA" id="ARBA00022833"/>
    </source>
</evidence>
<keyword evidence="4" id="KW-0645">Protease</keyword>
<keyword evidence="10 11" id="KW-0472">Membrane</keyword>
<feature type="transmembrane region" description="Helical" evidence="11">
    <location>
        <begin position="6"/>
        <end position="25"/>
    </location>
</feature>
<evidence type="ECO:0000256" key="1">
    <source>
        <dbReference type="ARBA" id="ARBA00001947"/>
    </source>
</evidence>
<keyword evidence="7" id="KW-0862">Zinc</keyword>
<feature type="transmembrane region" description="Helical" evidence="11">
    <location>
        <begin position="98"/>
        <end position="122"/>
    </location>
</feature>
<keyword evidence="14" id="KW-1185">Reference proteome</keyword>
<feature type="transmembrane region" description="Helical" evidence="11">
    <location>
        <begin position="498"/>
        <end position="519"/>
    </location>
</feature>
<evidence type="ECO:0000259" key="12">
    <source>
        <dbReference type="Pfam" id="PF02163"/>
    </source>
</evidence>
<evidence type="ECO:0000256" key="10">
    <source>
        <dbReference type="ARBA" id="ARBA00023136"/>
    </source>
</evidence>
<dbReference type="PANTHER" id="PTHR42837:SF2">
    <property type="entry name" value="MEMBRANE METALLOPROTEASE ARASP2, CHLOROPLASTIC-RELATED"/>
    <property type="match status" value="1"/>
</dbReference>
<name>A0ABV6YVQ6_UNCC1</name>
<accession>A0ABV6YVQ6</accession>
<organism evidence="13 14">
    <name type="scientific">candidate division CSSED10-310 bacterium</name>
    <dbReference type="NCBI Taxonomy" id="2855610"/>
    <lineage>
        <taxon>Bacteria</taxon>
        <taxon>Bacteria division CSSED10-310</taxon>
    </lineage>
</organism>
<evidence type="ECO:0000256" key="9">
    <source>
        <dbReference type="ARBA" id="ARBA00023049"/>
    </source>
</evidence>
<dbReference type="Gene3D" id="2.30.42.10">
    <property type="match status" value="2"/>
</dbReference>
<evidence type="ECO:0000256" key="8">
    <source>
        <dbReference type="ARBA" id="ARBA00022989"/>
    </source>
</evidence>
<dbReference type="CDD" id="cd06163">
    <property type="entry name" value="S2P-M50_PDZ_RseP-like"/>
    <property type="match status" value="1"/>
</dbReference>
<keyword evidence="6" id="KW-0378">Hydrolase</keyword>